<dbReference type="EMBL" id="CP036433">
    <property type="protein sequence ID" value="QDU92309.1"/>
    <property type="molecule type" value="Genomic_DNA"/>
</dbReference>
<feature type="chain" id="PRO_5022021768" description="3-keto-alpha-glucoside-1,2-lyase/3-keto-2-hydroxy-glucal hydratase domain-containing protein" evidence="2">
    <location>
        <begin position="25"/>
        <end position="349"/>
    </location>
</feature>
<dbReference type="InterPro" id="IPR010496">
    <property type="entry name" value="AL/BT2_dom"/>
</dbReference>
<accession>A0A518DKF1</accession>
<name>A0A518DKF1_9BACT</name>
<dbReference type="Proteomes" id="UP000317648">
    <property type="component" value="Chromosome"/>
</dbReference>
<feature type="signal peptide" evidence="2">
    <location>
        <begin position="1"/>
        <end position="24"/>
    </location>
</feature>
<dbReference type="Gene3D" id="2.60.120.560">
    <property type="entry name" value="Exo-inulinase, domain 1"/>
    <property type="match status" value="1"/>
</dbReference>
<protein>
    <recommendedName>
        <fullName evidence="3">3-keto-alpha-glucoside-1,2-lyase/3-keto-2-hydroxy-glucal hydratase domain-containing protein</fullName>
    </recommendedName>
</protein>
<organism evidence="4 5">
    <name type="scientific">Lignipirellula cremea</name>
    <dbReference type="NCBI Taxonomy" id="2528010"/>
    <lineage>
        <taxon>Bacteria</taxon>
        <taxon>Pseudomonadati</taxon>
        <taxon>Planctomycetota</taxon>
        <taxon>Planctomycetia</taxon>
        <taxon>Pirellulales</taxon>
        <taxon>Pirellulaceae</taxon>
        <taxon>Lignipirellula</taxon>
    </lineage>
</organism>
<dbReference type="AlphaFoldDB" id="A0A518DKF1"/>
<reference evidence="4 5" key="1">
    <citation type="submission" date="2019-02" db="EMBL/GenBank/DDBJ databases">
        <title>Deep-cultivation of Planctomycetes and their phenomic and genomic characterization uncovers novel biology.</title>
        <authorList>
            <person name="Wiegand S."/>
            <person name="Jogler M."/>
            <person name="Boedeker C."/>
            <person name="Pinto D."/>
            <person name="Vollmers J."/>
            <person name="Rivas-Marin E."/>
            <person name="Kohn T."/>
            <person name="Peeters S.H."/>
            <person name="Heuer A."/>
            <person name="Rast P."/>
            <person name="Oberbeckmann S."/>
            <person name="Bunk B."/>
            <person name="Jeske O."/>
            <person name="Meyerdierks A."/>
            <person name="Storesund J.E."/>
            <person name="Kallscheuer N."/>
            <person name="Luecker S."/>
            <person name="Lage O.M."/>
            <person name="Pohl T."/>
            <person name="Merkel B.J."/>
            <person name="Hornburger P."/>
            <person name="Mueller R.-W."/>
            <person name="Bruemmer F."/>
            <person name="Labrenz M."/>
            <person name="Spormann A.M."/>
            <person name="Op den Camp H."/>
            <person name="Overmann J."/>
            <person name="Amann R."/>
            <person name="Jetten M.S.M."/>
            <person name="Mascher T."/>
            <person name="Medema M.H."/>
            <person name="Devos D.P."/>
            <person name="Kaster A.-K."/>
            <person name="Ovreas L."/>
            <person name="Rohde M."/>
            <person name="Galperin M.Y."/>
            <person name="Jogler C."/>
        </authorList>
    </citation>
    <scope>NUCLEOTIDE SEQUENCE [LARGE SCALE GENOMIC DNA]</scope>
    <source>
        <strain evidence="4 5">Pla85_3_4</strain>
    </source>
</reference>
<dbReference type="RefSeq" id="WP_145048150.1">
    <property type="nucleotide sequence ID" value="NZ_CP036433.1"/>
</dbReference>
<keyword evidence="5" id="KW-1185">Reference proteome</keyword>
<dbReference type="KEGG" id="lcre:Pla8534_00540"/>
<feature type="region of interest" description="Disordered" evidence="1">
    <location>
        <begin position="118"/>
        <end position="145"/>
    </location>
</feature>
<dbReference type="GO" id="GO:0016787">
    <property type="term" value="F:hydrolase activity"/>
    <property type="evidence" value="ECO:0007669"/>
    <property type="project" value="InterPro"/>
</dbReference>
<sequence precursor="true">MTFSHLRSLVLGMAVACAAGSLFAQVKQQGVWTDPQDATIPAVFHVQGEYEGEFNGGEKIGAQVIALDEEGSVQAVLYPGGLPGAGWDEKSKILLDGKLADGTVELHATAGERKYIDGNPERFSATQQFPPEGHQPCSGSIRDGVFSGKTGDGQSFVMKRTQHKSPTLDAKPPQGAVVLFDGSSLEHWNGGRLDEATGILHTDAKDVKSKGKFKAYTVHLEFRTPFRPKARSQGRGNSGFYQTNGQEVQVLDSFGLEGLKNECGGLYGRADSRINMCLPPLAWQTFDVELVPSADDAKSATITVRLNGVVIHDKLPSKLGGGGFTLQGHGNLLQYRNIWLVEQKTNEDK</sequence>
<gene>
    <name evidence="4" type="ORF">Pla8534_00540</name>
</gene>
<evidence type="ECO:0000259" key="3">
    <source>
        <dbReference type="Pfam" id="PF06439"/>
    </source>
</evidence>
<dbReference type="Pfam" id="PF06439">
    <property type="entry name" value="3keto-disac_hyd"/>
    <property type="match status" value="1"/>
</dbReference>
<evidence type="ECO:0000313" key="4">
    <source>
        <dbReference type="EMBL" id="QDU92309.1"/>
    </source>
</evidence>
<evidence type="ECO:0000256" key="2">
    <source>
        <dbReference type="SAM" id="SignalP"/>
    </source>
</evidence>
<evidence type="ECO:0000256" key="1">
    <source>
        <dbReference type="SAM" id="MobiDB-lite"/>
    </source>
</evidence>
<feature type="domain" description="3-keto-alpha-glucoside-1,2-lyase/3-keto-2-hydroxy-glucal hydratase" evidence="3">
    <location>
        <begin position="175"/>
        <end position="340"/>
    </location>
</feature>
<dbReference type="OrthoDB" id="176168at2"/>
<evidence type="ECO:0000313" key="5">
    <source>
        <dbReference type="Proteomes" id="UP000317648"/>
    </source>
</evidence>
<proteinExistence type="predicted"/>
<keyword evidence="2" id="KW-0732">Signal</keyword>